<comment type="caution">
    <text evidence="1">The sequence shown here is derived from an EMBL/GenBank/DDBJ whole genome shotgun (WGS) entry which is preliminary data.</text>
</comment>
<feature type="non-terminal residue" evidence="1">
    <location>
        <position position="134"/>
    </location>
</feature>
<dbReference type="RefSeq" id="WP_105856693.1">
    <property type="nucleotide sequence ID" value="NZ_PVHK01000121.1"/>
</dbReference>
<dbReference type="Proteomes" id="UP000237632">
    <property type="component" value="Unassembled WGS sequence"/>
</dbReference>
<dbReference type="SUPFAM" id="SSF46689">
    <property type="entry name" value="Homeodomain-like"/>
    <property type="match status" value="1"/>
</dbReference>
<accession>A0AA44XY84</accession>
<sequence>MKCVLRLTEAETLTLEQLALNHRHRDIRTRAAGLVLLGSGLTAPKIAARLGVSVQSPYNWVMAWRERGVVGLLTGHGGGRPRALPDPMVAAAIQIATTAPLTLAQIAQRLEATFNEPLPCRLETLGMALKREGL</sequence>
<dbReference type="InterPro" id="IPR009057">
    <property type="entry name" value="Homeodomain-like_sf"/>
</dbReference>
<name>A0AA44XY84_BURVI</name>
<evidence type="ECO:0000313" key="2">
    <source>
        <dbReference type="EMBL" id="PRH39149.1"/>
    </source>
</evidence>
<dbReference type="EMBL" id="PVHK01000237">
    <property type="protein sequence ID" value="PRH38537.1"/>
    <property type="molecule type" value="Genomic_DNA"/>
</dbReference>
<proteinExistence type="predicted"/>
<organism evidence="1 4">
    <name type="scientific">Burkholderia vietnamiensis</name>
    <dbReference type="NCBI Taxonomy" id="60552"/>
    <lineage>
        <taxon>Bacteria</taxon>
        <taxon>Pseudomonadati</taxon>
        <taxon>Pseudomonadota</taxon>
        <taxon>Betaproteobacteria</taxon>
        <taxon>Burkholderiales</taxon>
        <taxon>Burkholderiaceae</taxon>
        <taxon>Burkholderia</taxon>
        <taxon>Burkholderia cepacia complex</taxon>
    </lineage>
</organism>
<evidence type="ECO:0000313" key="3">
    <source>
        <dbReference type="EMBL" id="PRH41212.1"/>
    </source>
</evidence>
<evidence type="ECO:0000313" key="1">
    <source>
        <dbReference type="EMBL" id="PRH38537.1"/>
    </source>
</evidence>
<dbReference type="AlphaFoldDB" id="A0AA44XY84"/>
<dbReference type="EMBL" id="PVHK01000121">
    <property type="protein sequence ID" value="PRH41212.1"/>
    <property type="molecule type" value="Genomic_DNA"/>
</dbReference>
<protein>
    <submittedName>
        <fullName evidence="1">Transposase</fullName>
    </submittedName>
</protein>
<gene>
    <name evidence="3" type="ORF">C6T65_16740</name>
    <name evidence="2" type="ORF">C6T65_27900</name>
    <name evidence="1" type="ORF">C6T65_31555</name>
</gene>
<dbReference type="Pfam" id="PF13551">
    <property type="entry name" value="HTH_29"/>
    <property type="match status" value="1"/>
</dbReference>
<evidence type="ECO:0000313" key="4">
    <source>
        <dbReference type="Proteomes" id="UP000237632"/>
    </source>
</evidence>
<reference evidence="1 4" key="1">
    <citation type="submission" date="2018-03" db="EMBL/GenBank/DDBJ databases">
        <authorList>
            <person name="Nguyen K."/>
            <person name="Fouts D."/>
            <person name="Sutton G."/>
        </authorList>
    </citation>
    <scope>NUCLEOTIDE SEQUENCE [LARGE SCALE GENOMIC DNA]</scope>
    <source>
        <strain evidence="1 4">AU3578</strain>
    </source>
</reference>
<dbReference type="EMBL" id="PVHK01000209">
    <property type="protein sequence ID" value="PRH39149.1"/>
    <property type="molecule type" value="Genomic_DNA"/>
</dbReference>